<dbReference type="Proteomes" id="UP000020492">
    <property type="component" value="Unassembled WGS sequence"/>
</dbReference>
<dbReference type="AlphaFoldDB" id="A0A016QPV6"/>
<reference evidence="1 2" key="1">
    <citation type="submission" date="2014-03" db="EMBL/GenBank/DDBJ databases">
        <title>Draft genome sequence of Deinococcus phoenicis 1P10ME.</title>
        <authorList>
            <person name="Stepanov V.G."/>
            <person name="Vaishampayan P."/>
            <person name="Venkateswaran K."/>
            <person name="Fox G.E."/>
        </authorList>
    </citation>
    <scope>NUCLEOTIDE SEQUENCE [LARGE SCALE GENOMIC DNA]</scope>
    <source>
        <strain evidence="1 2">1P10ME</strain>
    </source>
</reference>
<dbReference type="RefSeq" id="WP_152544876.1">
    <property type="nucleotide sequence ID" value="NZ_JHAC01000027.1"/>
</dbReference>
<accession>A0A016QPV6</accession>
<evidence type="ECO:0000313" key="2">
    <source>
        <dbReference type="Proteomes" id="UP000020492"/>
    </source>
</evidence>
<dbReference type="OrthoDB" id="62347at2"/>
<dbReference type="EMBL" id="JHAC01000027">
    <property type="protein sequence ID" value="EYB68073.1"/>
    <property type="molecule type" value="Genomic_DNA"/>
</dbReference>
<dbReference type="PATRIC" id="fig|1476583.3.peg.1813"/>
<keyword evidence="2" id="KW-1185">Reference proteome</keyword>
<proteinExistence type="predicted"/>
<sequence length="454" mass="47253">MIGSTPLVKFDLAALGDFQALGLTSDAPARHFNVQVRDSKSQLIAFNGTTFDPTGTGAKTLTLNSANAFRRTLLLPAGTYTFENAVKDDATDSTLLAYGPASENSAAISGDGAVVRLKYHAVFDKASSTLDFSTNMARLFTNSTFNLSLSLKTSPVSGTSATVPTTDIGAVTYTLGNATDGVLNNAGSKIGVNVTARGTDTDSTLNVTASFDAWIRNAGTDTATYGPTSVDFAKAIETNAMVADTVSPALTFSPVGAAYVNSGATLSGTATDDVQMGEIRVYDDAKLVASNVAADGVTAITTNANGNWGTRWTPATQTSHDLTVVADSSGNETRAVQTVSVDSTPPFTLTSATGEVHFNLTNGVLRTFKVIVPNNSSLFFALFNPGGCTSACSPQGPKQFTSTMVNAQGQSVALQFTTYNGNGYDYTSTMPAGEYFVTVTPTADTTVSLYGYIR</sequence>
<comment type="caution">
    <text evidence="1">The sequence shown here is derived from an EMBL/GenBank/DDBJ whole genome shotgun (WGS) entry which is preliminary data.</text>
</comment>
<organism evidence="1 2">
    <name type="scientific">Deinococcus phoenicis</name>
    <dbReference type="NCBI Taxonomy" id="1476583"/>
    <lineage>
        <taxon>Bacteria</taxon>
        <taxon>Thermotogati</taxon>
        <taxon>Deinococcota</taxon>
        <taxon>Deinococci</taxon>
        <taxon>Deinococcales</taxon>
        <taxon>Deinococcaceae</taxon>
        <taxon>Deinococcus</taxon>
    </lineage>
</organism>
<protein>
    <submittedName>
        <fullName evidence="1">Uncharacterized protein</fullName>
    </submittedName>
</protein>
<dbReference type="STRING" id="1476583.DEIPH_ctg027orf0001"/>
<name>A0A016QPV6_9DEIO</name>
<gene>
    <name evidence="1" type="ORF">DEIPH_ctg027orf0001</name>
</gene>
<evidence type="ECO:0000313" key="1">
    <source>
        <dbReference type="EMBL" id="EYB68073.1"/>
    </source>
</evidence>